<dbReference type="PANTHER" id="PTHR47331">
    <property type="entry name" value="PHD-TYPE DOMAIN-CONTAINING PROTEIN"/>
    <property type="match status" value="1"/>
</dbReference>
<dbReference type="Gene3D" id="4.10.60.10">
    <property type="entry name" value="Zinc finger, CCHC-type"/>
    <property type="match status" value="1"/>
</dbReference>
<dbReference type="Pfam" id="PF05380">
    <property type="entry name" value="Peptidase_A17"/>
    <property type="match status" value="1"/>
</dbReference>
<evidence type="ECO:0000313" key="5">
    <source>
        <dbReference type="Proteomes" id="UP001249851"/>
    </source>
</evidence>
<feature type="region of interest" description="Disordered" evidence="2">
    <location>
        <begin position="421"/>
        <end position="441"/>
    </location>
</feature>
<dbReference type="PROSITE" id="PS50158">
    <property type="entry name" value="ZF_CCHC"/>
    <property type="match status" value="1"/>
</dbReference>
<evidence type="ECO:0000256" key="2">
    <source>
        <dbReference type="SAM" id="MobiDB-lite"/>
    </source>
</evidence>
<evidence type="ECO:0000259" key="3">
    <source>
        <dbReference type="PROSITE" id="PS50158"/>
    </source>
</evidence>
<sequence length="795" mass="89133">MNIDKNRKIRDAHRTFVYKTVGNVEKILTEHVEDLTSLREKLTALKSLLIEKLETTKRLDETILEIAKSRELEKEIEDSGEFCEHVYSILAKIDLRLEEGKHGVCKQTPVTNQEISNTGNTKSAKVKLPKIELKSFSGNYQEWQGFWDTFQSAVDGNTSMSAIEKFTYLKSCVTSNAESAIAGLPLTADNYKVAIDILKDRFGKPQLLISNYMDALLKLPSVNSVHETKKLRELFDKIEINIRGLNALGVESQSFGNLLVPIVMEKIPSELRLVVSRKFGSEESWNLDALLSALKTELEARERCIAMKTSGPNVNTTKFEQYRARNKQPYSASALYTGSEEFTQHCVFCKKNHKSINCMTVTEPKARRTILRRNGKCFVCLKGGHISTNCPSRAKCFNCEGRHHVTICERIRNTLTSRNVVREEASPRGSGSCQDGSRDAGTSAMHISNNANSVLLQIAQAFVCRPDNEQLGLNAHVIFDSCSQRSYITSQAHEKLNLPTIGKETLLIKTFGDNSASVKECDVVQLCVRTLDGMNVYITSYVVPVICSPVSNQQSQGTLECYPYLQGLQLACDTSDSVNVDVLIGADYYWSFFTGNIIKGDPYGPVALETNLVDSALARELLKSLYVDDYVSGKGDVGSAFTLSKEIKLCLKSGGFNMRKWSSNSESLLRSLEQDETFSDDFEKSNRPKVAEEDESFSKSVFKHSSEKEQRVLGMLWNPTQDELIYDLNKTLGEVDAQPVTKRLILSTATRFFDPLGLIAPVILPLKMMFQKLCKDGKDWDELVDAELNHQWLTT</sequence>
<keyword evidence="5" id="KW-1185">Reference proteome</keyword>
<evidence type="ECO:0000256" key="1">
    <source>
        <dbReference type="PROSITE-ProRule" id="PRU00047"/>
    </source>
</evidence>
<protein>
    <recommendedName>
        <fullName evidence="3">CCHC-type domain-containing protein</fullName>
    </recommendedName>
</protein>
<dbReference type="Proteomes" id="UP001249851">
    <property type="component" value="Unassembled WGS sequence"/>
</dbReference>
<proteinExistence type="predicted"/>
<reference evidence="4" key="1">
    <citation type="journal article" date="2023" name="G3 (Bethesda)">
        <title>Whole genome assembly and annotation of the endangered Caribbean coral Acropora cervicornis.</title>
        <authorList>
            <person name="Selwyn J.D."/>
            <person name="Vollmer S.V."/>
        </authorList>
    </citation>
    <scope>NUCLEOTIDE SEQUENCE</scope>
    <source>
        <strain evidence="4">K2</strain>
    </source>
</reference>
<organism evidence="4 5">
    <name type="scientific">Acropora cervicornis</name>
    <name type="common">Staghorn coral</name>
    <dbReference type="NCBI Taxonomy" id="6130"/>
    <lineage>
        <taxon>Eukaryota</taxon>
        <taxon>Metazoa</taxon>
        <taxon>Cnidaria</taxon>
        <taxon>Anthozoa</taxon>
        <taxon>Hexacorallia</taxon>
        <taxon>Scleractinia</taxon>
        <taxon>Astrocoeniina</taxon>
        <taxon>Acroporidae</taxon>
        <taxon>Acropora</taxon>
    </lineage>
</organism>
<dbReference type="InterPro" id="IPR001878">
    <property type="entry name" value="Znf_CCHC"/>
</dbReference>
<gene>
    <name evidence="4" type="ORF">P5673_012203</name>
</gene>
<dbReference type="GO" id="GO:0003676">
    <property type="term" value="F:nucleic acid binding"/>
    <property type="evidence" value="ECO:0007669"/>
    <property type="project" value="InterPro"/>
</dbReference>
<dbReference type="SMART" id="SM00343">
    <property type="entry name" value="ZnF_C2HC"/>
    <property type="match status" value="1"/>
</dbReference>
<dbReference type="GO" id="GO:0008270">
    <property type="term" value="F:zinc ion binding"/>
    <property type="evidence" value="ECO:0007669"/>
    <property type="project" value="UniProtKB-KW"/>
</dbReference>
<keyword evidence="1" id="KW-0863">Zinc-finger</keyword>
<accession>A0AAD9QMI6</accession>
<reference evidence="4" key="2">
    <citation type="journal article" date="2023" name="Science">
        <title>Genomic signatures of disease resistance in endangered staghorn corals.</title>
        <authorList>
            <person name="Vollmer S.V."/>
            <person name="Selwyn J.D."/>
            <person name="Despard B.A."/>
            <person name="Roesel C.L."/>
        </authorList>
    </citation>
    <scope>NUCLEOTIDE SEQUENCE</scope>
    <source>
        <strain evidence="4">K2</strain>
    </source>
</reference>
<feature type="non-terminal residue" evidence="4">
    <location>
        <position position="1"/>
    </location>
</feature>
<dbReference type="PANTHER" id="PTHR47331:SF5">
    <property type="entry name" value="RIBONUCLEASE H"/>
    <property type="match status" value="1"/>
</dbReference>
<evidence type="ECO:0000313" key="4">
    <source>
        <dbReference type="EMBL" id="KAK2563996.1"/>
    </source>
</evidence>
<name>A0AAD9QMI6_ACRCE</name>
<keyword evidence="1" id="KW-0862">Zinc</keyword>
<dbReference type="Pfam" id="PF03564">
    <property type="entry name" value="DUF1759"/>
    <property type="match status" value="1"/>
</dbReference>
<keyword evidence="1" id="KW-0479">Metal-binding</keyword>
<feature type="domain" description="CCHC-type" evidence="3">
    <location>
        <begin position="376"/>
        <end position="392"/>
    </location>
</feature>
<dbReference type="Pfam" id="PF05585">
    <property type="entry name" value="DUF1758"/>
    <property type="match status" value="1"/>
</dbReference>
<comment type="caution">
    <text evidence="4">The sequence shown here is derived from an EMBL/GenBank/DDBJ whole genome shotgun (WGS) entry which is preliminary data.</text>
</comment>
<dbReference type="InterPro" id="IPR008042">
    <property type="entry name" value="Retrotrans_Pao"/>
</dbReference>
<dbReference type="InterPro" id="IPR008737">
    <property type="entry name" value="DUF1758"/>
</dbReference>
<dbReference type="AlphaFoldDB" id="A0AAD9QMI6"/>
<dbReference type="EMBL" id="JARQWQ010000023">
    <property type="protein sequence ID" value="KAK2563996.1"/>
    <property type="molecule type" value="Genomic_DNA"/>
</dbReference>
<dbReference type="InterPro" id="IPR005312">
    <property type="entry name" value="DUF1759"/>
</dbReference>